<sequence>MTLIIVCAVFMLAEVQRASLGISQIDSEVTPICTNFLKGKRGRIEITLKATENKDVCPKAWLNASQSKRQ</sequence>
<dbReference type="AlphaFoldDB" id="A0A5J4UKY8"/>
<feature type="signal peptide" evidence="1">
    <location>
        <begin position="1"/>
        <end position="17"/>
    </location>
</feature>
<proteinExistence type="predicted"/>
<feature type="non-terminal residue" evidence="2">
    <location>
        <position position="70"/>
    </location>
</feature>
<protein>
    <submittedName>
        <fullName evidence="2">Uncharacterized protein</fullName>
    </submittedName>
</protein>
<name>A0A5J4UKY8_9EUKA</name>
<keyword evidence="1" id="KW-0732">Signal</keyword>
<organism evidence="2 3">
    <name type="scientific">Streblomastix strix</name>
    <dbReference type="NCBI Taxonomy" id="222440"/>
    <lineage>
        <taxon>Eukaryota</taxon>
        <taxon>Metamonada</taxon>
        <taxon>Preaxostyla</taxon>
        <taxon>Oxymonadida</taxon>
        <taxon>Streblomastigidae</taxon>
        <taxon>Streblomastix</taxon>
    </lineage>
</organism>
<accession>A0A5J4UKY8</accession>
<dbReference type="EMBL" id="SNRW01014939">
    <property type="protein sequence ID" value="KAA6370923.1"/>
    <property type="molecule type" value="Genomic_DNA"/>
</dbReference>
<comment type="caution">
    <text evidence="2">The sequence shown here is derived from an EMBL/GenBank/DDBJ whole genome shotgun (WGS) entry which is preliminary data.</text>
</comment>
<feature type="chain" id="PRO_5023902296" evidence="1">
    <location>
        <begin position="18"/>
        <end position="70"/>
    </location>
</feature>
<evidence type="ECO:0000313" key="3">
    <source>
        <dbReference type="Proteomes" id="UP000324800"/>
    </source>
</evidence>
<evidence type="ECO:0000313" key="2">
    <source>
        <dbReference type="EMBL" id="KAA6370923.1"/>
    </source>
</evidence>
<gene>
    <name evidence="2" type="ORF">EZS28_033549</name>
</gene>
<reference evidence="2 3" key="1">
    <citation type="submission" date="2019-03" db="EMBL/GenBank/DDBJ databases">
        <title>Single cell metagenomics reveals metabolic interactions within the superorganism composed of flagellate Streblomastix strix and complex community of Bacteroidetes bacteria on its surface.</title>
        <authorList>
            <person name="Treitli S.C."/>
            <person name="Kolisko M."/>
            <person name="Husnik F."/>
            <person name="Keeling P."/>
            <person name="Hampl V."/>
        </authorList>
    </citation>
    <scope>NUCLEOTIDE SEQUENCE [LARGE SCALE GENOMIC DNA]</scope>
    <source>
        <strain evidence="2">ST1C</strain>
    </source>
</reference>
<dbReference type="Proteomes" id="UP000324800">
    <property type="component" value="Unassembled WGS sequence"/>
</dbReference>
<evidence type="ECO:0000256" key="1">
    <source>
        <dbReference type="SAM" id="SignalP"/>
    </source>
</evidence>